<dbReference type="EMBL" id="JAOXJG010000020">
    <property type="protein sequence ID" value="MCW1241397.1"/>
    <property type="molecule type" value="Genomic_DNA"/>
</dbReference>
<name>A0ABT3EXB2_9BACI</name>
<keyword evidence="1" id="KW-0812">Transmembrane</keyword>
<dbReference type="Proteomes" id="UP001060566">
    <property type="component" value="Unassembled WGS sequence"/>
</dbReference>
<reference evidence="2" key="1">
    <citation type="submission" date="2022-10" db="EMBL/GenBank/DDBJ databases">
        <title>De novo draft assembly of the Pseudomonas pretiosus genome isolated from the plants rhizorohere.</title>
        <authorList>
            <person name="Robas M."/>
            <person name="Fernandez V.M."/>
            <person name="Provanza A."/>
            <person name="Jimenez P.A."/>
        </authorList>
    </citation>
    <scope>NUCLEOTIDE SEQUENCE</scope>
    <source>
        <strain evidence="2">SAICEU11T</strain>
    </source>
</reference>
<keyword evidence="1" id="KW-1133">Transmembrane helix</keyword>
<keyword evidence="3" id="KW-1185">Reference proteome</keyword>
<organism evidence="2 3">
    <name type="scientific">Bacillus pretiosus</name>
    <dbReference type="NCBI Taxonomy" id="2983392"/>
    <lineage>
        <taxon>Bacteria</taxon>
        <taxon>Bacillati</taxon>
        <taxon>Bacillota</taxon>
        <taxon>Bacilli</taxon>
        <taxon>Bacillales</taxon>
        <taxon>Bacillaceae</taxon>
        <taxon>Bacillus</taxon>
    </lineage>
</organism>
<proteinExistence type="predicted"/>
<dbReference type="PANTHER" id="PTHR38442:SF1">
    <property type="entry name" value="INNER MEMBRANE PROTEIN"/>
    <property type="match status" value="1"/>
</dbReference>
<protein>
    <submittedName>
        <fullName evidence="2">DUF445 domain-containing protein</fullName>
    </submittedName>
</protein>
<dbReference type="InterPro" id="IPR007383">
    <property type="entry name" value="DUF445"/>
</dbReference>
<gene>
    <name evidence="2" type="ORF">NGM45_20430</name>
</gene>
<dbReference type="Pfam" id="PF04286">
    <property type="entry name" value="DUF445"/>
    <property type="match status" value="1"/>
</dbReference>
<feature type="transmembrane region" description="Helical" evidence="1">
    <location>
        <begin position="7"/>
        <end position="26"/>
    </location>
</feature>
<dbReference type="GeneID" id="301200246"/>
<keyword evidence="1" id="KW-0472">Membrane</keyword>
<evidence type="ECO:0000256" key="1">
    <source>
        <dbReference type="SAM" id="Phobius"/>
    </source>
</evidence>
<dbReference type="RefSeq" id="WP_264462589.1">
    <property type="nucleotide sequence ID" value="NZ_JAOXJG010000020.1"/>
</dbReference>
<comment type="caution">
    <text evidence="2">The sequence shown here is derived from an EMBL/GenBank/DDBJ whole genome shotgun (WGS) entry which is preliminary data.</text>
</comment>
<evidence type="ECO:0000313" key="3">
    <source>
        <dbReference type="Proteomes" id="UP001060566"/>
    </source>
</evidence>
<evidence type="ECO:0000313" key="2">
    <source>
        <dbReference type="EMBL" id="MCW1241397.1"/>
    </source>
</evidence>
<dbReference type="PANTHER" id="PTHR38442">
    <property type="entry name" value="INNER MEMBRANE PROTEIN-RELATED"/>
    <property type="match status" value="1"/>
</dbReference>
<sequence>MSLQTKYIAGISLGVMGVGFAASIPFQGTVAGEIIQGGFEAGLVGGLADWFAVTALFRHPMGIPIPHTALLPKNRKRVTKGLIHTLENEWLTKESITNKVKEMQLAQMVLQIAEREMQSDAVKKGIVTIAEKAIVSIDTEKLAVIIEKELKMYLHTINTSNILQVLVDQLVVQEYDEKTLDYILVKVKDWTAQDEARYQLGSLGMKAMENIKVDGFLQFTLKSFMNIVDEDKIGGILQKFIISNINSLQDADNSTRQLILAKIRQEIINVKGNEALLQELENWKEKWIANWNATDKIKEMLEQVQQKAITFVKNEEFTDKYVIPFLQTQMNKIKEDEQTVQKIEGWLQKQVVTLVEKNHSKIGKLVQENLDKLDDKTLIEMIENNVGKDLQWIRVNGAVCGFMIGLVLEGIKAII</sequence>
<accession>A0ABT3EXB2</accession>